<dbReference type="GO" id="GO:0015074">
    <property type="term" value="P:DNA integration"/>
    <property type="evidence" value="ECO:0007669"/>
    <property type="project" value="InterPro"/>
</dbReference>
<dbReference type="InterPro" id="IPR012337">
    <property type="entry name" value="RNaseH-like_sf"/>
</dbReference>
<feature type="domain" description="Integrase catalytic" evidence="1">
    <location>
        <begin position="197"/>
        <end position="386"/>
    </location>
</feature>
<name>A0AAD7Y920_MYTSE</name>
<accession>A0AAD7Y920</accession>
<dbReference type="Proteomes" id="UP001231518">
    <property type="component" value="Chromosome 30"/>
</dbReference>
<evidence type="ECO:0000313" key="3">
    <source>
        <dbReference type="Proteomes" id="UP001231518"/>
    </source>
</evidence>
<dbReference type="Pfam" id="PF18701">
    <property type="entry name" value="DUF5641"/>
    <property type="match status" value="1"/>
</dbReference>
<keyword evidence="3" id="KW-1185">Reference proteome</keyword>
<dbReference type="PANTHER" id="PTHR47331">
    <property type="entry name" value="PHD-TYPE DOMAIN-CONTAINING PROTEIN"/>
    <property type="match status" value="1"/>
</dbReference>
<evidence type="ECO:0000259" key="1">
    <source>
        <dbReference type="PROSITE" id="PS50994"/>
    </source>
</evidence>
<reference evidence="2" key="1">
    <citation type="submission" date="2023-03" db="EMBL/GenBank/DDBJ databases">
        <title>Chromosome-level genomes of two armyworms, Mythimna separata and Mythimna loreyi, provide insights into the biosynthesis and reception of sex pheromones.</title>
        <authorList>
            <person name="Zhao H."/>
        </authorList>
    </citation>
    <scope>NUCLEOTIDE SEQUENCE</scope>
    <source>
        <strain evidence="2">BeijingLab</strain>
        <tissue evidence="2">Pupa</tissue>
    </source>
</reference>
<dbReference type="PROSITE" id="PS50994">
    <property type="entry name" value="INTEGRASE"/>
    <property type="match status" value="1"/>
</dbReference>
<evidence type="ECO:0000313" key="2">
    <source>
        <dbReference type="EMBL" id="KAJ8706812.1"/>
    </source>
</evidence>
<sequence>MECQVNTNLKLFDKFSTLNRLKRTMAYVLRFITNTRIKQKANRALGALSVNELNNSMFILSQLSQKDSFPEEYERLKNNLPIKANRYLNGLNLFLDKHGLMRVGGRIKNSLDFSFDKKHPVVLSSKHNFTSLLFRHEHNRLLHAGPQLLLSTLRENWWPVGGRNLARKITRKCVICTRIKGKTINAQMGDLPAERLESQFPFYRCGVDYAGPLSILSRRGRGAKLEKCYICLFICFSTKAIHLELVTSLTTEAYILALKRFISRRGKPAEIFSDNGKNFVGAAREFSSFINNNFNSIIDYTANENIKFSFIPPYTPHFGGLWEAGVKSCKHHLRRVVGNAHLTYEEFYTVLALIESILNSRPISPLSSDPTDELPLTPAHFLIGRPLTAAASEDITATPTFRLSRYARVEQLRQQFWQRWTKEYITELQMRTKWKNKNQEIKPNTLVLIKEDNLPPLRWRLGRVTRTFTGNDGISRVADVKTATGQIRRAYTKLCPLLPDGDDSGTCEAP</sequence>
<dbReference type="PANTHER" id="PTHR47331:SF2">
    <property type="match status" value="1"/>
</dbReference>
<protein>
    <recommendedName>
        <fullName evidence="1">Integrase catalytic domain-containing protein</fullName>
    </recommendedName>
</protein>
<dbReference type="InterPro" id="IPR001584">
    <property type="entry name" value="Integrase_cat-core"/>
</dbReference>
<proteinExistence type="predicted"/>
<dbReference type="GO" id="GO:0003676">
    <property type="term" value="F:nucleic acid binding"/>
    <property type="evidence" value="ECO:0007669"/>
    <property type="project" value="InterPro"/>
</dbReference>
<gene>
    <name evidence="2" type="ORF">PYW07_012890</name>
</gene>
<dbReference type="InterPro" id="IPR040676">
    <property type="entry name" value="DUF5641"/>
</dbReference>
<dbReference type="EMBL" id="JARGEI010000028">
    <property type="protein sequence ID" value="KAJ8706812.1"/>
    <property type="molecule type" value="Genomic_DNA"/>
</dbReference>
<dbReference type="AlphaFoldDB" id="A0AAD7Y920"/>
<dbReference type="SUPFAM" id="SSF53098">
    <property type="entry name" value="Ribonuclease H-like"/>
    <property type="match status" value="1"/>
</dbReference>
<dbReference type="Gene3D" id="3.30.420.10">
    <property type="entry name" value="Ribonuclease H-like superfamily/Ribonuclease H"/>
    <property type="match status" value="1"/>
</dbReference>
<dbReference type="InterPro" id="IPR036397">
    <property type="entry name" value="RNaseH_sf"/>
</dbReference>
<comment type="caution">
    <text evidence="2">The sequence shown here is derived from an EMBL/GenBank/DDBJ whole genome shotgun (WGS) entry which is preliminary data.</text>
</comment>
<organism evidence="2 3">
    <name type="scientific">Mythimna separata</name>
    <name type="common">Oriental armyworm</name>
    <name type="synonym">Pseudaletia separata</name>
    <dbReference type="NCBI Taxonomy" id="271217"/>
    <lineage>
        <taxon>Eukaryota</taxon>
        <taxon>Metazoa</taxon>
        <taxon>Ecdysozoa</taxon>
        <taxon>Arthropoda</taxon>
        <taxon>Hexapoda</taxon>
        <taxon>Insecta</taxon>
        <taxon>Pterygota</taxon>
        <taxon>Neoptera</taxon>
        <taxon>Endopterygota</taxon>
        <taxon>Lepidoptera</taxon>
        <taxon>Glossata</taxon>
        <taxon>Ditrysia</taxon>
        <taxon>Noctuoidea</taxon>
        <taxon>Noctuidae</taxon>
        <taxon>Noctuinae</taxon>
        <taxon>Hadenini</taxon>
        <taxon>Mythimna</taxon>
    </lineage>
</organism>